<evidence type="ECO:0000313" key="2">
    <source>
        <dbReference type="Proteomes" id="UP000318833"/>
    </source>
</evidence>
<evidence type="ECO:0000313" key="1">
    <source>
        <dbReference type="EMBL" id="TSE04386.1"/>
    </source>
</evidence>
<protein>
    <submittedName>
        <fullName evidence="1">Uncharacterized protein</fullName>
    </submittedName>
</protein>
<dbReference type="Proteomes" id="UP000318833">
    <property type="component" value="Unassembled WGS sequence"/>
</dbReference>
<comment type="caution">
    <text evidence="1">The sequence shown here is derived from an EMBL/GenBank/DDBJ whole genome shotgun (WGS) entry which is preliminary data.</text>
</comment>
<name>A0A554VCH0_9FLAO</name>
<gene>
    <name evidence="1" type="ORF">FOF46_26535</name>
</gene>
<keyword evidence="2" id="KW-1185">Reference proteome</keyword>
<dbReference type="RefSeq" id="WP_143918563.1">
    <property type="nucleotide sequence ID" value="NZ_CANMXV010000057.1"/>
</dbReference>
<dbReference type="OrthoDB" id="9981777at2"/>
<dbReference type="AlphaFoldDB" id="A0A554VCH0"/>
<dbReference type="EMBL" id="VLNR01000082">
    <property type="protein sequence ID" value="TSE04386.1"/>
    <property type="molecule type" value="Genomic_DNA"/>
</dbReference>
<proteinExistence type="predicted"/>
<sequence length="170" mass="19792">MKTKRLQQSILMTGVIILTTVTTHAQDINFSIKEVAEAFKRENECHYCTKIYQFSHKVQQISNIMHDLKDLETKKKHKKQKRLYKTLHAFIENAAMEHQGLADQLAFSKEEEMENTIISLIKLKGHTQRIVRLFERLPDLSQDESLLESKKRLTALNQSIGTILTTLKKQ</sequence>
<organism evidence="1 2">
    <name type="scientific">Aquimarina algiphila</name>
    <dbReference type="NCBI Taxonomy" id="2047982"/>
    <lineage>
        <taxon>Bacteria</taxon>
        <taxon>Pseudomonadati</taxon>
        <taxon>Bacteroidota</taxon>
        <taxon>Flavobacteriia</taxon>
        <taxon>Flavobacteriales</taxon>
        <taxon>Flavobacteriaceae</taxon>
        <taxon>Aquimarina</taxon>
    </lineage>
</organism>
<reference evidence="1 2" key="1">
    <citation type="submission" date="2019-07" db="EMBL/GenBank/DDBJ databases">
        <title>The draft genome sequence of Aquimarina algiphila M91.</title>
        <authorList>
            <person name="Meng X."/>
        </authorList>
    </citation>
    <scope>NUCLEOTIDE SEQUENCE [LARGE SCALE GENOMIC DNA]</scope>
    <source>
        <strain evidence="1 2">M91</strain>
    </source>
</reference>
<accession>A0A554VCH0</accession>